<dbReference type="AlphaFoldDB" id="A0AAV4GLK1"/>
<feature type="compositionally biased region" description="Low complexity" evidence="1">
    <location>
        <begin position="786"/>
        <end position="826"/>
    </location>
</feature>
<sequence>MERSPGGQSLARSEFLSVSQAQQNVRRRSLTPITLEQRWISMETTPVTTSSSSVDPSSQAATTSTIETTTSREVSTPRTSTTTTTKPVATVTAAVGTSVPISTTRTSTSASSRPKTSQHGRDVLVTVPIISTGTTSLSVPTSTPRSTTTPTRQQQLSAVQTSSLIPPGAAASAPSTSGSQKLGLTSPQLGHRQKGSPTPSRAKSSAVEAAAQALQQTLALVGGQKRPLGAEVPAANTCLKTASAEEAGNGGPKTPAAPKHAQQAQTATANHAQLEENRHPQTGQKQEETNTFSTEESNQESSRQPTRVTTESDRGKHETSDRGREPSRKGGATSSSSSSNRLGVQFSDDTPSTSPRPSPRDVGDVMQFFAEQEKSLQDSFLSLPKKSAKKQRSPSPKVSPAPGLEHLDNLVRLMEQLGSLKDENSRLRQRCHYLESTKLLLQARKDLAAYEAGGTPSRFKTMPVKQQKQRYLYHRHHHHHHQKKGGGELESRETSLLDVSRKTDTGGAASATRRARISSAEELDYLEFVDSSSDQRPKRSKSGLPKRSFSTGSLEVPSELLLGDVSEGETRKRTKSKTGRSIFSSKSGAKSKSSKSGSKWARVKKVLTGQKIYEDLGTTIRTIRDLGKSSGSHSRHSTSGASVSPADLSPPSSQVSSIEHRYTDSGVGLASGAQQDNQGSSPSGGVSSRNPLVVVPLVSRVDAEATSRSEPEGSDSELTCDIWMGPPDWWEEYEARTEGSGRRGRGEEDENGVDGGGGGASTTNSDVSSVIEVTTMYLGSSKKDAPGTSSSPQASPATTTSSGLTVSMTASSISSSSTATRTGAVSPATPGEHQFLTVEKFPLQRRQSSPSLNGKKVSEEGEDFLDELASLSESPTRPLHKSSSCQSADLDIPRTSDFSGDSRHQSQKTKSHRTAWGRVKDIIHTRKDSVKRRPKKQRSGGADSEETSEVDIEGLYLEEQTWRSSSFGEGLLGRSTPKTSSPVVLRQQTSQPTGQQVKSGSSMSGVTSGADMAALLAGRMSDDFNKKMLEWEAKRSRKSAPLKGKPVLSA</sequence>
<feature type="compositionally biased region" description="Basic and acidic residues" evidence="1">
    <location>
        <begin position="310"/>
        <end position="328"/>
    </location>
</feature>
<accession>A0AAV4GLK1</accession>
<feature type="compositionally biased region" description="Basic and acidic residues" evidence="1">
    <location>
        <begin position="733"/>
        <end position="746"/>
    </location>
</feature>
<evidence type="ECO:0000313" key="2">
    <source>
        <dbReference type="EMBL" id="GFR86204.1"/>
    </source>
</evidence>
<evidence type="ECO:0000256" key="1">
    <source>
        <dbReference type="SAM" id="MobiDB-lite"/>
    </source>
</evidence>
<feature type="region of interest" description="Disordered" evidence="1">
    <location>
        <begin position="454"/>
        <end position="494"/>
    </location>
</feature>
<feature type="compositionally biased region" description="Low complexity" evidence="1">
    <location>
        <begin position="44"/>
        <end position="117"/>
    </location>
</feature>
<dbReference type="EMBL" id="BMAT01005048">
    <property type="protein sequence ID" value="GFR86204.1"/>
    <property type="molecule type" value="Genomic_DNA"/>
</dbReference>
<feature type="compositionally biased region" description="Low complexity" evidence="1">
    <location>
        <begin position="131"/>
        <end position="157"/>
    </location>
</feature>
<gene>
    <name evidence="2" type="ORF">ElyMa_002461200</name>
</gene>
<feature type="compositionally biased region" description="Polar residues" evidence="1">
    <location>
        <begin position="976"/>
        <end position="1007"/>
    </location>
</feature>
<feature type="compositionally biased region" description="Low complexity" evidence="1">
    <location>
        <begin position="252"/>
        <end position="272"/>
    </location>
</feature>
<feature type="region of interest" description="Disordered" evidence="1">
    <location>
        <begin position="966"/>
        <end position="1007"/>
    </location>
</feature>
<feature type="compositionally biased region" description="Polar residues" evidence="1">
    <location>
        <begin position="871"/>
        <end position="887"/>
    </location>
</feature>
<feature type="compositionally biased region" description="Basic and acidic residues" evidence="1">
    <location>
        <begin position="485"/>
        <end position="494"/>
    </location>
</feature>
<proteinExistence type="predicted"/>
<evidence type="ECO:0000313" key="3">
    <source>
        <dbReference type="Proteomes" id="UP000762676"/>
    </source>
</evidence>
<feature type="compositionally biased region" description="Basic residues" evidence="1">
    <location>
        <begin position="467"/>
        <end position="484"/>
    </location>
</feature>
<feature type="region of interest" description="Disordered" evidence="1">
    <location>
        <begin position="40"/>
        <end position="207"/>
    </location>
</feature>
<protein>
    <submittedName>
        <fullName evidence="2">Uncharacterized protein</fullName>
    </submittedName>
</protein>
<feature type="compositionally biased region" description="Low complexity" evidence="1">
    <location>
        <begin position="166"/>
        <end position="179"/>
    </location>
</feature>
<feature type="compositionally biased region" description="Basic and acidic residues" evidence="1">
    <location>
        <begin position="701"/>
        <end position="711"/>
    </location>
</feature>
<feature type="compositionally biased region" description="Basic and acidic residues" evidence="1">
    <location>
        <begin position="918"/>
        <end position="928"/>
    </location>
</feature>
<feature type="compositionally biased region" description="Low complexity" evidence="1">
    <location>
        <begin position="289"/>
        <end position="302"/>
    </location>
</feature>
<feature type="region of interest" description="Disordered" evidence="1">
    <location>
        <begin position="1"/>
        <end position="23"/>
    </location>
</feature>
<feature type="region of interest" description="Disordered" evidence="1">
    <location>
        <begin position="244"/>
        <end position="362"/>
    </location>
</feature>
<feature type="compositionally biased region" description="Basic residues" evidence="1">
    <location>
        <begin position="905"/>
        <end position="915"/>
    </location>
</feature>
<comment type="caution">
    <text evidence="2">The sequence shown here is derived from an EMBL/GenBank/DDBJ whole genome shotgun (WGS) entry which is preliminary data.</text>
</comment>
<feature type="compositionally biased region" description="Low complexity" evidence="1">
    <location>
        <begin position="629"/>
        <end position="644"/>
    </location>
</feature>
<feature type="compositionally biased region" description="Basic residues" evidence="1">
    <location>
        <begin position="929"/>
        <end position="938"/>
    </location>
</feature>
<reference evidence="2 3" key="1">
    <citation type="journal article" date="2021" name="Elife">
        <title>Chloroplast acquisition without the gene transfer in kleptoplastic sea slugs, Plakobranchus ocellatus.</title>
        <authorList>
            <person name="Maeda T."/>
            <person name="Takahashi S."/>
            <person name="Yoshida T."/>
            <person name="Shimamura S."/>
            <person name="Takaki Y."/>
            <person name="Nagai Y."/>
            <person name="Toyoda A."/>
            <person name="Suzuki Y."/>
            <person name="Arimoto A."/>
            <person name="Ishii H."/>
            <person name="Satoh N."/>
            <person name="Nishiyama T."/>
            <person name="Hasebe M."/>
            <person name="Maruyama T."/>
            <person name="Minagawa J."/>
            <person name="Obokata J."/>
            <person name="Shigenobu S."/>
        </authorList>
    </citation>
    <scope>NUCLEOTIDE SEQUENCE [LARGE SCALE GENOMIC DNA]</scope>
</reference>
<feature type="compositionally biased region" description="Acidic residues" evidence="1">
    <location>
        <begin position="943"/>
        <end position="952"/>
    </location>
</feature>
<feature type="compositionally biased region" description="Low complexity" evidence="1">
    <location>
        <begin position="584"/>
        <end position="599"/>
    </location>
</feature>
<dbReference type="Proteomes" id="UP000762676">
    <property type="component" value="Unassembled WGS sequence"/>
</dbReference>
<name>A0AAV4GLK1_9GAST</name>
<keyword evidence="3" id="KW-1185">Reference proteome</keyword>
<feature type="region of interest" description="Disordered" evidence="1">
    <location>
        <begin position="626"/>
        <end position="952"/>
    </location>
</feature>
<organism evidence="2 3">
    <name type="scientific">Elysia marginata</name>
    <dbReference type="NCBI Taxonomy" id="1093978"/>
    <lineage>
        <taxon>Eukaryota</taxon>
        <taxon>Metazoa</taxon>
        <taxon>Spiralia</taxon>
        <taxon>Lophotrochozoa</taxon>
        <taxon>Mollusca</taxon>
        <taxon>Gastropoda</taxon>
        <taxon>Heterobranchia</taxon>
        <taxon>Euthyneura</taxon>
        <taxon>Panpulmonata</taxon>
        <taxon>Sacoglossa</taxon>
        <taxon>Placobranchoidea</taxon>
        <taxon>Plakobranchidae</taxon>
        <taxon>Elysia</taxon>
    </lineage>
</organism>
<feature type="region of interest" description="Disordered" evidence="1">
    <location>
        <begin position="531"/>
        <end position="600"/>
    </location>
</feature>
<feature type="compositionally biased region" description="Polar residues" evidence="1">
    <location>
        <begin position="672"/>
        <end position="690"/>
    </location>
</feature>
<feature type="region of interest" description="Disordered" evidence="1">
    <location>
        <begin position="384"/>
        <end position="405"/>
    </location>
</feature>